<dbReference type="AlphaFoldDB" id="A0A7X2Z6T4"/>
<accession>A0A7X2Z6T4</accession>
<dbReference type="EMBL" id="WNZX01000001">
    <property type="protein sequence ID" value="MUG69381.1"/>
    <property type="molecule type" value="Genomic_DNA"/>
</dbReference>
<evidence type="ECO:0000313" key="1">
    <source>
        <dbReference type="EMBL" id="MUG69381.1"/>
    </source>
</evidence>
<dbReference type="InterPro" id="IPR038084">
    <property type="entry name" value="PduO/GlcC-like_sf"/>
</dbReference>
<dbReference type="Pfam" id="PF03928">
    <property type="entry name" value="HbpS-like"/>
    <property type="match status" value="1"/>
</dbReference>
<dbReference type="RefSeq" id="WP_054795691.1">
    <property type="nucleotide sequence ID" value="NZ_WNZX01000001.1"/>
</dbReference>
<dbReference type="SUPFAM" id="SSF143744">
    <property type="entry name" value="GlcG-like"/>
    <property type="match status" value="1"/>
</dbReference>
<dbReference type="Proteomes" id="UP000450917">
    <property type="component" value="Unassembled WGS sequence"/>
</dbReference>
<proteinExistence type="predicted"/>
<comment type="caution">
    <text evidence="1">The sequence shown here is derived from an EMBL/GenBank/DDBJ whole genome shotgun (WGS) entry which is preliminary data.</text>
</comment>
<organism evidence="1 2">
    <name type="scientific">Paenibacillus validus</name>
    <dbReference type="NCBI Taxonomy" id="44253"/>
    <lineage>
        <taxon>Bacteria</taxon>
        <taxon>Bacillati</taxon>
        <taxon>Bacillota</taxon>
        <taxon>Bacilli</taxon>
        <taxon>Bacillales</taxon>
        <taxon>Paenibacillaceae</taxon>
        <taxon>Paenibacillus</taxon>
    </lineage>
</organism>
<dbReference type="InterPro" id="IPR005624">
    <property type="entry name" value="PduO/GlcC-like"/>
</dbReference>
<dbReference type="Gene3D" id="3.30.450.150">
    <property type="entry name" value="Haem-degrading domain"/>
    <property type="match status" value="1"/>
</dbReference>
<protein>
    <submittedName>
        <fullName evidence="1">Heme-binding protein</fullName>
    </submittedName>
</protein>
<dbReference type="PANTHER" id="PTHR34309">
    <property type="entry name" value="SLR1406 PROTEIN"/>
    <property type="match status" value="1"/>
</dbReference>
<dbReference type="PANTHER" id="PTHR34309:SF1">
    <property type="entry name" value="PROTEIN GLCG"/>
    <property type="match status" value="1"/>
</dbReference>
<gene>
    <name evidence="1" type="ORF">GNP93_01695</name>
</gene>
<reference evidence="1 2" key="1">
    <citation type="submission" date="2019-11" db="EMBL/GenBank/DDBJ databases">
        <title>Draft genome sequences of five Paenibacillus species of dairy origin.</title>
        <authorList>
            <person name="Olajide A.M."/>
            <person name="Chen S."/>
            <person name="Lapointe G."/>
        </authorList>
    </citation>
    <scope>NUCLEOTIDE SEQUENCE [LARGE SCALE GENOMIC DNA]</scope>
    <source>
        <strain evidence="1 2">2CS3</strain>
    </source>
</reference>
<keyword evidence="2" id="KW-1185">Reference proteome</keyword>
<sequence>MKSMTLETAKHVIKAAEQKAKELRISQVIAIVDEGGNFTACHRMDDAWLASIDIAQNKAWTAVALRMPTSHLAHLAAPHAELYGINTTNHGRVVVFGGGIPLVREGRIVGAVGVSGSTVANDVEVAKAAVHAFESYASHMPQARRLDWAWIP</sequence>
<dbReference type="InterPro" id="IPR052517">
    <property type="entry name" value="GlcG_carb_metab_protein"/>
</dbReference>
<name>A0A7X2Z6T4_9BACL</name>
<evidence type="ECO:0000313" key="2">
    <source>
        <dbReference type="Proteomes" id="UP000450917"/>
    </source>
</evidence>